<comment type="caution">
    <text evidence="5">The sequence shown here is derived from an EMBL/GenBank/DDBJ whole genome shotgun (WGS) entry which is preliminary data.</text>
</comment>
<dbReference type="PANTHER" id="PTHR43280:SF28">
    <property type="entry name" value="HTH-TYPE TRANSCRIPTIONAL ACTIVATOR RHAS"/>
    <property type="match status" value="1"/>
</dbReference>
<dbReference type="PANTHER" id="PTHR43280">
    <property type="entry name" value="ARAC-FAMILY TRANSCRIPTIONAL REGULATOR"/>
    <property type="match status" value="1"/>
</dbReference>
<evidence type="ECO:0000313" key="6">
    <source>
        <dbReference type="Proteomes" id="UP000028123"/>
    </source>
</evidence>
<evidence type="ECO:0000256" key="2">
    <source>
        <dbReference type="ARBA" id="ARBA00023125"/>
    </source>
</evidence>
<evidence type="ECO:0000259" key="4">
    <source>
        <dbReference type="PROSITE" id="PS01124"/>
    </source>
</evidence>
<dbReference type="AlphaFoldDB" id="A0A081PAP7"/>
<dbReference type="SUPFAM" id="SSF46689">
    <property type="entry name" value="Homeodomain-like"/>
    <property type="match status" value="2"/>
</dbReference>
<dbReference type="InterPro" id="IPR009057">
    <property type="entry name" value="Homeodomain-like_sf"/>
</dbReference>
<dbReference type="Pfam" id="PF12833">
    <property type="entry name" value="HTH_18"/>
    <property type="match status" value="1"/>
</dbReference>
<dbReference type="eggNOG" id="COG4977">
    <property type="taxonomic scope" value="Bacteria"/>
</dbReference>
<organism evidence="5 6">
    <name type="scientific">Paenibacillus tyrfis</name>
    <dbReference type="NCBI Taxonomy" id="1501230"/>
    <lineage>
        <taxon>Bacteria</taxon>
        <taxon>Bacillati</taxon>
        <taxon>Bacillota</taxon>
        <taxon>Bacilli</taxon>
        <taxon>Bacillales</taxon>
        <taxon>Paenibacillaceae</taxon>
        <taxon>Paenibacillus</taxon>
    </lineage>
</organism>
<proteinExistence type="predicted"/>
<dbReference type="PROSITE" id="PS01124">
    <property type="entry name" value="HTH_ARAC_FAMILY_2"/>
    <property type="match status" value="1"/>
</dbReference>
<sequence>MGGNRNEIIQNYFKTLQLELMVASYCERVTQNWRRPLRTDDFNRFYLILGGEGWLQVKRQEYYPVPGQLYFLPSDTPLAYSIISDNTFHKYWCHFSANVGSFHLSHLIDFPYYIEVDDMPYMQHLFEKLTKANQKSGDLTSPLRANTILYEILTYYMDRLPPQAIRLSSSPAISRTNQILQYIEDHLAEPLTPKALAEAFHYSPNYFCRYFKNLFQVTPIEYINKVRIERAKWLLTHSNQSIEKIASQIGLERFYFSNLFKRSTTLSPSEYRLAVRSVTGLEAGLEEG</sequence>
<protein>
    <recommendedName>
        <fullName evidence="4">HTH araC/xylS-type domain-containing protein</fullName>
    </recommendedName>
</protein>
<dbReference type="Gene3D" id="1.10.10.60">
    <property type="entry name" value="Homeodomain-like"/>
    <property type="match status" value="2"/>
</dbReference>
<keyword evidence="2" id="KW-0238">DNA-binding</keyword>
<dbReference type="InterPro" id="IPR003313">
    <property type="entry name" value="AraC-bd"/>
</dbReference>
<dbReference type="Proteomes" id="UP000028123">
    <property type="component" value="Unassembled WGS sequence"/>
</dbReference>
<dbReference type="Pfam" id="PF02311">
    <property type="entry name" value="AraC_binding"/>
    <property type="match status" value="1"/>
</dbReference>
<evidence type="ECO:0000256" key="1">
    <source>
        <dbReference type="ARBA" id="ARBA00023015"/>
    </source>
</evidence>
<dbReference type="InterPro" id="IPR037923">
    <property type="entry name" value="HTH-like"/>
</dbReference>
<dbReference type="InterPro" id="IPR018060">
    <property type="entry name" value="HTH_AraC"/>
</dbReference>
<name>A0A081PAP7_9BACL</name>
<dbReference type="GO" id="GO:0003700">
    <property type="term" value="F:DNA-binding transcription factor activity"/>
    <property type="evidence" value="ECO:0007669"/>
    <property type="project" value="InterPro"/>
</dbReference>
<evidence type="ECO:0000256" key="3">
    <source>
        <dbReference type="ARBA" id="ARBA00023163"/>
    </source>
</evidence>
<gene>
    <name evidence="5" type="ORF">ET33_13940</name>
</gene>
<accession>A0A081PAP7</accession>
<dbReference type="Gene3D" id="2.60.120.280">
    <property type="entry name" value="Regulatory protein AraC"/>
    <property type="match status" value="1"/>
</dbReference>
<keyword evidence="3" id="KW-0804">Transcription</keyword>
<dbReference type="GO" id="GO:0043565">
    <property type="term" value="F:sequence-specific DNA binding"/>
    <property type="evidence" value="ECO:0007669"/>
    <property type="project" value="InterPro"/>
</dbReference>
<evidence type="ECO:0000313" key="5">
    <source>
        <dbReference type="EMBL" id="KEQ27770.1"/>
    </source>
</evidence>
<dbReference type="OrthoDB" id="2594587at2"/>
<keyword evidence="1" id="KW-0805">Transcription regulation</keyword>
<dbReference type="SUPFAM" id="SSF51215">
    <property type="entry name" value="Regulatory protein AraC"/>
    <property type="match status" value="1"/>
</dbReference>
<reference evidence="5 6" key="1">
    <citation type="submission" date="2014-06" db="EMBL/GenBank/DDBJ databases">
        <title>Draft genome sequence of Paenibacillus sp. MSt1.</title>
        <authorList>
            <person name="Aw Y.K."/>
            <person name="Ong K.S."/>
            <person name="Gan H.M."/>
            <person name="Lee S.M."/>
        </authorList>
    </citation>
    <scope>NUCLEOTIDE SEQUENCE [LARGE SCALE GENOMIC DNA]</scope>
    <source>
        <strain evidence="5 6">MSt1</strain>
    </source>
</reference>
<keyword evidence="6" id="KW-1185">Reference proteome</keyword>
<feature type="domain" description="HTH araC/xylS-type" evidence="4">
    <location>
        <begin position="177"/>
        <end position="274"/>
    </location>
</feature>
<dbReference type="EMBL" id="JNVM01000002">
    <property type="protein sequence ID" value="KEQ27770.1"/>
    <property type="molecule type" value="Genomic_DNA"/>
</dbReference>
<dbReference type="SMART" id="SM00342">
    <property type="entry name" value="HTH_ARAC"/>
    <property type="match status" value="1"/>
</dbReference>
<dbReference type="RefSeq" id="WP_036675711.1">
    <property type="nucleotide sequence ID" value="NZ_FYEP01000004.1"/>
</dbReference>